<dbReference type="AlphaFoldDB" id="A0A7X1E6N8"/>
<organism evidence="1 2">
    <name type="scientific">Pelagicoccus albus</name>
    <dbReference type="NCBI Taxonomy" id="415222"/>
    <lineage>
        <taxon>Bacteria</taxon>
        <taxon>Pseudomonadati</taxon>
        <taxon>Verrucomicrobiota</taxon>
        <taxon>Opitutia</taxon>
        <taxon>Puniceicoccales</taxon>
        <taxon>Pelagicoccaceae</taxon>
        <taxon>Pelagicoccus</taxon>
    </lineage>
</organism>
<comment type="caution">
    <text evidence="1">The sequence shown here is derived from an EMBL/GenBank/DDBJ whole genome shotgun (WGS) entry which is preliminary data.</text>
</comment>
<evidence type="ECO:0000313" key="1">
    <source>
        <dbReference type="EMBL" id="MBC2604459.1"/>
    </source>
</evidence>
<name>A0A7X1E6N8_9BACT</name>
<sequence>MISILTGDIVGSQELDARQRKSLHSGLMEMVEAHPSAAHFEVFAGDSWQCLCKPTSAALQLAVQLRAALLAKLEIDTRVSIGIGSYESLNPEKISLSQGEAFVLSGRALKSMPEERRLSLQLSPELPTSSHELGGAAVSLLDALTSGWTSKQAQAVSLAFSEENQYELAKRFQPPISAQAFGKHLASAQWKLVKSALHSISLGLENTLADSKPEV</sequence>
<dbReference type="RefSeq" id="WP_185658356.1">
    <property type="nucleotide sequence ID" value="NZ_CAWPOO010000001.1"/>
</dbReference>
<keyword evidence="2" id="KW-1185">Reference proteome</keyword>
<protein>
    <recommendedName>
        <fullName evidence="3">SatD family (SatD)</fullName>
    </recommendedName>
</protein>
<reference evidence="1 2" key="1">
    <citation type="submission" date="2020-07" db="EMBL/GenBank/DDBJ databases">
        <authorList>
            <person name="Feng X."/>
        </authorList>
    </citation>
    <scope>NUCLEOTIDE SEQUENCE [LARGE SCALE GENOMIC DNA]</scope>
    <source>
        <strain evidence="1 2">JCM23202</strain>
    </source>
</reference>
<gene>
    <name evidence="1" type="ORF">H5P27_00145</name>
</gene>
<evidence type="ECO:0000313" key="2">
    <source>
        <dbReference type="Proteomes" id="UP000526501"/>
    </source>
</evidence>
<dbReference type="Proteomes" id="UP000526501">
    <property type="component" value="Unassembled WGS sequence"/>
</dbReference>
<proteinExistence type="predicted"/>
<evidence type="ECO:0008006" key="3">
    <source>
        <dbReference type="Google" id="ProtNLM"/>
    </source>
</evidence>
<dbReference type="EMBL" id="JACHVC010000001">
    <property type="protein sequence ID" value="MBC2604459.1"/>
    <property type="molecule type" value="Genomic_DNA"/>
</dbReference>
<accession>A0A7X1E6N8</accession>